<sequence length="412" mass="48027">MERFDKLFSLYHSFPLENNPHIYPYYLPLSTLSNAPFPPFYTIRGPQVRLHTRKFDANDPAGLYSVDEYFDFHDTPPHKRRRLLDKCRESKASQWLRWMRTNVLKPPKKIRVVASSSVPPPPPPPWIELPRDVTAHILQRLGAEEVLRSAQAVCTTWWKVSKDPFLWRVIDFSNPRQGVFNDEYNAMCRCAVDRSQGQLVDITIQYFGDDALMDYIANRSPSLKRLKLGTCFFISGYCATTMAVKLRQLEEIHLTIRPWIGSNHIQAIGNSCPLLKSFSCNGFKCKFPKYVHIAHNERFRHAYALAISKSMPNLRHLQVFDHWMGNKGLELILNGCPRLESLDIRRCFHLDLQGDLGKRCREQIKYLKLPNDSVSDIPWPNCDGGDPFDTSAFSFEHFVYDYSTRYCYRRRL</sequence>
<evidence type="ECO:0000313" key="2">
    <source>
        <dbReference type="EMBL" id="KAG6419565.1"/>
    </source>
</evidence>
<dbReference type="Proteomes" id="UP000298416">
    <property type="component" value="Unassembled WGS sequence"/>
</dbReference>
<organism evidence="2">
    <name type="scientific">Salvia splendens</name>
    <name type="common">Scarlet sage</name>
    <dbReference type="NCBI Taxonomy" id="180675"/>
    <lineage>
        <taxon>Eukaryota</taxon>
        <taxon>Viridiplantae</taxon>
        <taxon>Streptophyta</taxon>
        <taxon>Embryophyta</taxon>
        <taxon>Tracheophyta</taxon>
        <taxon>Spermatophyta</taxon>
        <taxon>Magnoliopsida</taxon>
        <taxon>eudicotyledons</taxon>
        <taxon>Gunneridae</taxon>
        <taxon>Pentapetalae</taxon>
        <taxon>asterids</taxon>
        <taxon>lamiids</taxon>
        <taxon>Lamiales</taxon>
        <taxon>Lamiaceae</taxon>
        <taxon>Nepetoideae</taxon>
        <taxon>Mentheae</taxon>
        <taxon>Salviinae</taxon>
        <taxon>Salvia</taxon>
        <taxon>Salvia subgen. Calosphace</taxon>
        <taxon>core Calosphace</taxon>
    </lineage>
</organism>
<gene>
    <name evidence="2" type="ORF">SASPL_121787</name>
</gene>
<comment type="caution">
    <text evidence="2">The sequence shown here is derived from an EMBL/GenBank/DDBJ whole genome shotgun (WGS) entry which is preliminary data.</text>
</comment>
<feature type="domain" description="F-box" evidence="1">
    <location>
        <begin position="123"/>
        <end position="170"/>
    </location>
</feature>
<dbReference type="EMBL" id="PNBA02000007">
    <property type="protein sequence ID" value="KAG6419565.1"/>
    <property type="molecule type" value="Genomic_DNA"/>
</dbReference>
<dbReference type="PANTHER" id="PTHR38926:SF2">
    <property type="entry name" value="F-BOX_LRR-REPEAT PROTEIN 21-RELATED"/>
    <property type="match status" value="1"/>
</dbReference>
<dbReference type="SUPFAM" id="SSF52047">
    <property type="entry name" value="RNI-like"/>
    <property type="match status" value="1"/>
</dbReference>
<evidence type="ECO:0000313" key="3">
    <source>
        <dbReference type="Proteomes" id="UP000298416"/>
    </source>
</evidence>
<keyword evidence="3" id="KW-1185">Reference proteome</keyword>
<dbReference type="PANTHER" id="PTHR38926">
    <property type="entry name" value="F-BOX DOMAIN CONTAINING PROTEIN, EXPRESSED"/>
    <property type="match status" value="1"/>
</dbReference>
<dbReference type="PROSITE" id="PS50181">
    <property type="entry name" value="FBOX"/>
    <property type="match status" value="1"/>
</dbReference>
<reference evidence="2" key="1">
    <citation type="submission" date="2018-01" db="EMBL/GenBank/DDBJ databases">
        <authorList>
            <person name="Mao J.F."/>
        </authorList>
    </citation>
    <scope>NUCLEOTIDE SEQUENCE</scope>
    <source>
        <strain evidence="2">Huo1</strain>
        <tissue evidence="2">Leaf</tissue>
    </source>
</reference>
<dbReference type="CDD" id="cd22164">
    <property type="entry name" value="F-box_AtSKIP19-like"/>
    <property type="match status" value="1"/>
</dbReference>
<dbReference type="Pfam" id="PF12937">
    <property type="entry name" value="F-box-like"/>
    <property type="match status" value="1"/>
</dbReference>
<dbReference type="OrthoDB" id="634519at2759"/>
<dbReference type="InterPro" id="IPR036047">
    <property type="entry name" value="F-box-like_dom_sf"/>
</dbReference>
<proteinExistence type="predicted"/>
<evidence type="ECO:0000259" key="1">
    <source>
        <dbReference type="PROSITE" id="PS50181"/>
    </source>
</evidence>
<dbReference type="InterPro" id="IPR001810">
    <property type="entry name" value="F-box_dom"/>
</dbReference>
<reference evidence="2" key="2">
    <citation type="submission" date="2020-08" db="EMBL/GenBank/DDBJ databases">
        <title>Plant Genome Project.</title>
        <authorList>
            <person name="Zhang R.-G."/>
        </authorList>
    </citation>
    <scope>NUCLEOTIDE SEQUENCE</scope>
    <source>
        <strain evidence="2">Huo1</strain>
        <tissue evidence="2">Leaf</tissue>
    </source>
</reference>
<dbReference type="Gene3D" id="3.80.10.10">
    <property type="entry name" value="Ribonuclease Inhibitor"/>
    <property type="match status" value="1"/>
</dbReference>
<dbReference type="InterPro" id="IPR032675">
    <property type="entry name" value="LRR_dom_sf"/>
</dbReference>
<name>A0A8X8XS72_SALSN</name>
<protein>
    <recommendedName>
        <fullName evidence="1">F-box domain-containing protein</fullName>
    </recommendedName>
</protein>
<accession>A0A8X8XS72</accession>
<dbReference type="SUPFAM" id="SSF81383">
    <property type="entry name" value="F-box domain"/>
    <property type="match status" value="1"/>
</dbReference>
<dbReference type="AlphaFoldDB" id="A0A8X8XS72"/>
<dbReference type="Gene3D" id="1.20.1280.50">
    <property type="match status" value="1"/>
</dbReference>